<organism evidence="1 2">
    <name type="scientific">Selenomonas ruminis</name>
    <dbReference type="NCBI Taxonomy" id="2593411"/>
    <lineage>
        <taxon>Bacteria</taxon>
        <taxon>Bacillati</taxon>
        <taxon>Bacillota</taxon>
        <taxon>Negativicutes</taxon>
        <taxon>Selenomonadales</taxon>
        <taxon>Selenomonadaceae</taxon>
        <taxon>Selenomonas</taxon>
    </lineage>
</organism>
<gene>
    <name evidence="1" type="ORF">FZ040_11730</name>
</gene>
<protein>
    <submittedName>
        <fullName evidence="1">Uncharacterized protein</fullName>
    </submittedName>
</protein>
<evidence type="ECO:0000313" key="1">
    <source>
        <dbReference type="EMBL" id="TYZ20482.1"/>
    </source>
</evidence>
<dbReference type="EMBL" id="VTOY01000014">
    <property type="protein sequence ID" value="TYZ20482.1"/>
    <property type="molecule type" value="Genomic_DNA"/>
</dbReference>
<keyword evidence="2" id="KW-1185">Reference proteome</keyword>
<accession>A0A5D6VYY2</accession>
<dbReference type="RefSeq" id="WP_149172158.1">
    <property type="nucleotide sequence ID" value="NZ_VTOY01000014.1"/>
</dbReference>
<dbReference type="OrthoDB" id="1668184at2"/>
<comment type="caution">
    <text evidence="1">The sequence shown here is derived from an EMBL/GenBank/DDBJ whole genome shotgun (WGS) entry which is preliminary data.</text>
</comment>
<sequence>MNETNCTMTEEEIKAQGVMEAEDAEETITDENFAEAAEKNVWDGEKWVTEEQYNRDIMAAFEAQKGGK</sequence>
<name>A0A5D6VYY2_9FIRM</name>
<proteinExistence type="predicted"/>
<dbReference type="Proteomes" id="UP000323646">
    <property type="component" value="Unassembled WGS sequence"/>
</dbReference>
<reference evidence="1 2" key="1">
    <citation type="submission" date="2019-08" db="EMBL/GenBank/DDBJ databases">
        <title>Selenomonas sp. mPRGC5 and Selenomonas sp. mPRGC8 isolated from ruminal fluid of dairy goat (Capra hircus).</title>
        <authorList>
            <person name="Poothong S."/>
            <person name="Nuengjamnong C."/>
            <person name="Tanasupawat S."/>
        </authorList>
    </citation>
    <scope>NUCLEOTIDE SEQUENCE [LARGE SCALE GENOMIC DNA]</scope>
    <source>
        <strain evidence="2">mPRGC5</strain>
    </source>
</reference>
<dbReference type="AlphaFoldDB" id="A0A5D6VYY2"/>
<evidence type="ECO:0000313" key="2">
    <source>
        <dbReference type="Proteomes" id="UP000323646"/>
    </source>
</evidence>